<keyword evidence="3" id="KW-0809">Transit peptide</keyword>
<dbReference type="GO" id="GO:0006631">
    <property type="term" value="P:fatty acid metabolic process"/>
    <property type="evidence" value="ECO:0007669"/>
    <property type="project" value="UniProtKB-KW"/>
</dbReference>
<dbReference type="SMR" id="A0A7I8XAF6"/>
<dbReference type="InterPro" id="IPR014748">
    <property type="entry name" value="Enoyl-CoA_hydra_C"/>
</dbReference>
<evidence type="ECO:0000313" key="9">
    <source>
        <dbReference type="EMBL" id="CAD5235470.1"/>
    </source>
</evidence>
<dbReference type="Proteomes" id="UP000582659">
    <property type="component" value="Unassembled WGS sequence"/>
</dbReference>
<comment type="subcellular location">
    <subcellularLocation>
        <location evidence="1">Mitochondrion</location>
    </subcellularLocation>
</comment>
<keyword evidence="10" id="KW-1185">Reference proteome</keyword>
<evidence type="ECO:0000313" key="10">
    <source>
        <dbReference type="Proteomes" id="UP000659654"/>
    </source>
</evidence>
<accession>A0A7I8XAF6</accession>
<dbReference type="AlphaFoldDB" id="A0A7I8XAF6"/>
<dbReference type="Pfam" id="PF00378">
    <property type="entry name" value="ECH_1"/>
    <property type="match status" value="1"/>
</dbReference>
<dbReference type="InterPro" id="IPR052377">
    <property type="entry name" value="Mitochondrial_ECH-domain"/>
</dbReference>
<dbReference type="Gene3D" id="3.90.226.10">
    <property type="entry name" value="2-enoyl-CoA Hydratase, Chain A, domain 1"/>
    <property type="match status" value="1"/>
</dbReference>
<dbReference type="InterPro" id="IPR001753">
    <property type="entry name" value="Enoyl-CoA_hydra/iso"/>
</dbReference>
<dbReference type="Proteomes" id="UP000659654">
    <property type="component" value="Unassembled WGS sequence"/>
</dbReference>
<evidence type="ECO:0000256" key="6">
    <source>
        <dbReference type="ARBA" id="ARBA00037410"/>
    </source>
</evidence>
<dbReference type="OrthoDB" id="2139957at2759"/>
<dbReference type="NCBIfam" id="NF006008">
    <property type="entry name" value="PRK08139.1"/>
    <property type="match status" value="1"/>
</dbReference>
<dbReference type="CDD" id="cd06558">
    <property type="entry name" value="crotonase-like"/>
    <property type="match status" value="1"/>
</dbReference>
<evidence type="ECO:0000256" key="8">
    <source>
        <dbReference type="RuleBase" id="RU003707"/>
    </source>
</evidence>
<evidence type="ECO:0000256" key="4">
    <source>
        <dbReference type="ARBA" id="ARBA00023098"/>
    </source>
</evidence>
<keyword evidence="5" id="KW-0496">Mitochondrion</keyword>
<sequence length="300" mass="33406">MSLFVRRSHQSPLWLSLRSCSQKKEKKKVEPPKLDEPLGREIYRENQVVRLVLNSPKNRNALSLELMKTLREELSQIDKINKVRAVILAGEGPAFSAGHDLRQLTDENGFSKHVEIFSECTKLMSLIRAMQLPVIAEVNGIASAAGCQLVSTCDVVIASEESHFSVPGLKVGLFCSTPGIPLGRSINDKLAMDMLLTARSIKANEALRAGLVSRVVPSEQVKFEALKVAEEICKMSRSVTALGKAFYYAQKEMKLADAYRFGEKVMTENLKLKDCQEGIDAFIEKRPATWTHSDDRVGQE</sequence>
<proteinExistence type="inferred from homology"/>
<dbReference type="PANTHER" id="PTHR43602:SF1">
    <property type="entry name" value="ENOYL-COA HYDRATASE DOMAIN-CONTAINING PROTEIN 3, MITOCHONDRIAL"/>
    <property type="match status" value="1"/>
</dbReference>
<evidence type="ECO:0000256" key="1">
    <source>
        <dbReference type="ARBA" id="ARBA00004173"/>
    </source>
</evidence>
<evidence type="ECO:0000256" key="2">
    <source>
        <dbReference type="ARBA" id="ARBA00022832"/>
    </source>
</evidence>
<dbReference type="PROSITE" id="PS00166">
    <property type="entry name" value="ENOYL_COA_HYDRATASE"/>
    <property type="match status" value="1"/>
</dbReference>
<gene>
    <name evidence="9" type="ORF">BXYJ_LOCUS15561</name>
</gene>
<dbReference type="InterPro" id="IPR029045">
    <property type="entry name" value="ClpP/crotonase-like_dom_sf"/>
</dbReference>
<dbReference type="GO" id="GO:0005739">
    <property type="term" value="C:mitochondrion"/>
    <property type="evidence" value="ECO:0007669"/>
    <property type="project" value="UniProtKB-SubCell"/>
</dbReference>
<comment type="caution">
    <text evidence="9">The sequence shown here is derived from an EMBL/GenBank/DDBJ whole genome shotgun (WGS) entry which is preliminary data.</text>
</comment>
<keyword evidence="4" id="KW-0443">Lipid metabolism</keyword>
<dbReference type="InterPro" id="IPR018376">
    <property type="entry name" value="Enoyl-CoA_hyd/isom_CS"/>
</dbReference>
<evidence type="ECO:0000256" key="5">
    <source>
        <dbReference type="ARBA" id="ARBA00023128"/>
    </source>
</evidence>
<comment type="function">
    <text evidence="6">May play a role in fatty acid biosynthesis and insulin sensitivity.</text>
</comment>
<keyword evidence="2" id="KW-0276">Fatty acid metabolism</keyword>
<name>A0A7I8XAF6_BURXY</name>
<comment type="similarity">
    <text evidence="8">Belongs to the enoyl-CoA hydratase/isomerase family.</text>
</comment>
<dbReference type="EMBL" id="CAJFCV020000006">
    <property type="protein sequence ID" value="CAG9131898.1"/>
    <property type="molecule type" value="Genomic_DNA"/>
</dbReference>
<dbReference type="GO" id="GO:0016836">
    <property type="term" value="F:hydro-lyase activity"/>
    <property type="evidence" value="ECO:0007669"/>
    <property type="project" value="TreeGrafter"/>
</dbReference>
<dbReference type="EMBL" id="CAJFDI010000006">
    <property type="protein sequence ID" value="CAD5235470.1"/>
    <property type="molecule type" value="Genomic_DNA"/>
</dbReference>
<evidence type="ECO:0000256" key="3">
    <source>
        <dbReference type="ARBA" id="ARBA00022946"/>
    </source>
</evidence>
<reference evidence="9" key="1">
    <citation type="submission" date="2020-09" db="EMBL/GenBank/DDBJ databases">
        <authorList>
            <person name="Kikuchi T."/>
        </authorList>
    </citation>
    <scope>NUCLEOTIDE SEQUENCE</scope>
    <source>
        <strain evidence="9">Ka4C1</strain>
    </source>
</reference>
<protein>
    <recommendedName>
        <fullName evidence="7">Enoyl-CoA hydratase domain-containing protein 3, mitochondrial</fullName>
    </recommendedName>
</protein>
<dbReference type="Gene3D" id="1.10.12.10">
    <property type="entry name" value="Lyase 2-enoyl-coa Hydratase, Chain A, domain 2"/>
    <property type="match status" value="1"/>
</dbReference>
<organism evidence="9 10">
    <name type="scientific">Bursaphelenchus xylophilus</name>
    <name type="common">Pinewood nematode worm</name>
    <name type="synonym">Aphelenchoides xylophilus</name>
    <dbReference type="NCBI Taxonomy" id="6326"/>
    <lineage>
        <taxon>Eukaryota</taxon>
        <taxon>Metazoa</taxon>
        <taxon>Ecdysozoa</taxon>
        <taxon>Nematoda</taxon>
        <taxon>Chromadorea</taxon>
        <taxon>Rhabditida</taxon>
        <taxon>Tylenchina</taxon>
        <taxon>Tylenchomorpha</taxon>
        <taxon>Aphelenchoidea</taxon>
        <taxon>Aphelenchoididae</taxon>
        <taxon>Bursaphelenchus</taxon>
    </lineage>
</organism>
<dbReference type="PANTHER" id="PTHR43602">
    <property type="match status" value="1"/>
</dbReference>
<evidence type="ECO:0000256" key="7">
    <source>
        <dbReference type="ARBA" id="ARBA00040545"/>
    </source>
</evidence>
<dbReference type="SUPFAM" id="SSF52096">
    <property type="entry name" value="ClpP/crotonase"/>
    <property type="match status" value="1"/>
</dbReference>